<feature type="region of interest" description="Disordered" evidence="1">
    <location>
        <begin position="1"/>
        <end position="48"/>
    </location>
</feature>
<dbReference type="Gene3D" id="3.30.890.10">
    <property type="entry name" value="Methyl-cpg-binding Protein 2, Chain A"/>
    <property type="match status" value="1"/>
</dbReference>
<evidence type="ECO:0000313" key="3">
    <source>
        <dbReference type="Proteomes" id="UP000626092"/>
    </source>
</evidence>
<comment type="caution">
    <text evidence="2">The sequence shown here is derived from an EMBL/GenBank/DDBJ whole genome shotgun (WGS) entry which is preliminary data.</text>
</comment>
<gene>
    <name evidence="2" type="ORF">RHSIM_RhsimUnG0081700</name>
</gene>
<feature type="region of interest" description="Disordered" evidence="1">
    <location>
        <begin position="161"/>
        <end position="192"/>
    </location>
</feature>
<sequence length="192" mass="21718">MAANEGQAEGNQQGPPGWRTDLIEMAATEGQGGGLGNHQGPPGWTVEARPRTNEKYLWKTDWFYYEPGTQRQYRSLRKAWARYEELNRKNPEKPNMKKLARMKMRTASFDSAKPPESVTWAFTDPDNDQWDPYVGGEKIHGPEKMLWAESFELSMLWKDWPGNSGGTTRDTEEGAMDVDAREEDMVGGSGNA</sequence>
<feature type="compositionally biased region" description="Acidic residues" evidence="1">
    <location>
        <begin position="173"/>
        <end position="182"/>
    </location>
</feature>
<dbReference type="OrthoDB" id="1739582at2759"/>
<evidence type="ECO:0000256" key="1">
    <source>
        <dbReference type="SAM" id="MobiDB-lite"/>
    </source>
</evidence>
<keyword evidence="3" id="KW-1185">Reference proteome</keyword>
<name>A0A834L571_RHOSS</name>
<organism evidence="2 3">
    <name type="scientific">Rhododendron simsii</name>
    <name type="common">Sims's rhododendron</name>
    <dbReference type="NCBI Taxonomy" id="118357"/>
    <lineage>
        <taxon>Eukaryota</taxon>
        <taxon>Viridiplantae</taxon>
        <taxon>Streptophyta</taxon>
        <taxon>Embryophyta</taxon>
        <taxon>Tracheophyta</taxon>
        <taxon>Spermatophyta</taxon>
        <taxon>Magnoliopsida</taxon>
        <taxon>eudicotyledons</taxon>
        <taxon>Gunneridae</taxon>
        <taxon>Pentapetalae</taxon>
        <taxon>asterids</taxon>
        <taxon>Ericales</taxon>
        <taxon>Ericaceae</taxon>
        <taxon>Ericoideae</taxon>
        <taxon>Rhodoreae</taxon>
        <taxon>Rhododendron</taxon>
    </lineage>
</organism>
<proteinExistence type="predicted"/>
<dbReference type="AlphaFoldDB" id="A0A834L571"/>
<feature type="region of interest" description="Disordered" evidence="1">
    <location>
        <begin position="107"/>
        <end position="127"/>
    </location>
</feature>
<reference evidence="2" key="1">
    <citation type="submission" date="2019-11" db="EMBL/GenBank/DDBJ databases">
        <authorList>
            <person name="Liu Y."/>
            <person name="Hou J."/>
            <person name="Li T.-Q."/>
            <person name="Guan C.-H."/>
            <person name="Wu X."/>
            <person name="Wu H.-Z."/>
            <person name="Ling F."/>
            <person name="Zhang R."/>
            <person name="Shi X.-G."/>
            <person name="Ren J.-P."/>
            <person name="Chen E.-F."/>
            <person name="Sun J.-M."/>
        </authorList>
    </citation>
    <scope>NUCLEOTIDE SEQUENCE</scope>
    <source>
        <strain evidence="2">Adult_tree_wgs_1</strain>
        <tissue evidence="2">Leaves</tissue>
    </source>
</reference>
<evidence type="ECO:0000313" key="2">
    <source>
        <dbReference type="EMBL" id="KAF7114630.1"/>
    </source>
</evidence>
<dbReference type="Proteomes" id="UP000626092">
    <property type="component" value="Unassembled WGS sequence"/>
</dbReference>
<accession>A0A834L571</accession>
<dbReference type="EMBL" id="WJXA01000198">
    <property type="protein sequence ID" value="KAF7114630.1"/>
    <property type="molecule type" value="Genomic_DNA"/>
</dbReference>
<protein>
    <submittedName>
        <fullName evidence="2">Uncharacterized protein</fullName>
    </submittedName>
</protein>